<name>A0A382XMA1_9ZZZZ</name>
<accession>A0A382XMA1</accession>
<evidence type="ECO:0000313" key="1">
    <source>
        <dbReference type="EMBL" id="SVD72287.1"/>
    </source>
</evidence>
<proteinExistence type="predicted"/>
<dbReference type="EMBL" id="UINC01168972">
    <property type="protein sequence ID" value="SVD72287.1"/>
    <property type="molecule type" value="Genomic_DNA"/>
</dbReference>
<organism evidence="1">
    <name type="scientific">marine metagenome</name>
    <dbReference type="NCBI Taxonomy" id="408172"/>
    <lineage>
        <taxon>unclassified sequences</taxon>
        <taxon>metagenomes</taxon>
        <taxon>ecological metagenomes</taxon>
    </lineage>
</organism>
<dbReference type="AlphaFoldDB" id="A0A382XMA1"/>
<protein>
    <submittedName>
        <fullName evidence="1">Uncharacterized protein</fullName>
    </submittedName>
</protein>
<sequence>MIDVVAYLTNSYEMLRINQKSPGSLREQGVAGSNPATPTTYRLGNRGMLFLLV</sequence>
<gene>
    <name evidence="1" type="ORF">METZ01_LOCUS425141</name>
</gene>
<reference evidence="1" key="1">
    <citation type="submission" date="2018-05" db="EMBL/GenBank/DDBJ databases">
        <authorList>
            <person name="Lanie J.A."/>
            <person name="Ng W.-L."/>
            <person name="Kazmierczak K.M."/>
            <person name="Andrzejewski T.M."/>
            <person name="Davidsen T.M."/>
            <person name="Wayne K.J."/>
            <person name="Tettelin H."/>
            <person name="Glass J.I."/>
            <person name="Rusch D."/>
            <person name="Podicherti R."/>
            <person name="Tsui H.-C.T."/>
            <person name="Winkler M.E."/>
        </authorList>
    </citation>
    <scope>NUCLEOTIDE SEQUENCE</scope>
</reference>